<dbReference type="RefSeq" id="WP_144195552.1">
    <property type="nucleotide sequence ID" value="NZ_CAJPVH010000023.1"/>
</dbReference>
<evidence type="ECO:0000256" key="1">
    <source>
        <dbReference type="SAM" id="Phobius"/>
    </source>
</evidence>
<keyword evidence="1" id="KW-0812">Transmembrane</keyword>
<sequence length="105" mass="12054">MSWSATERACRIGWSALLAFFLTGMLLDVLTVAGILHPDEYNGPPIWQIQGFLNIRAYAESSGEQIFLLLFALAGLWITQRRRWLNWAWSMPLLSNLVLHAYIYP</sequence>
<evidence type="ECO:0000313" key="2">
    <source>
        <dbReference type="EMBL" id="TSP14394.1"/>
    </source>
</evidence>
<name>A0AAE9I7L4_9BURK</name>
<keyword evidence="1" id="KW-1133">Transmembrane helix</keyword>
<reference evidence="2 4" key="1">
    <citation type="submission" date="2019-05" db="EMBL/GenBank/DDBJ databases">
        <title>Whole genome sequence analysis of Cupriavidus campinensis S14E4C strain.</title>
        <authorList>
            <person name="Abbaszade G."/>
            <person name="Szabo A."/>
            <person name="Toumi M."/>
            <person name="Toth E."/>
        </authorList>
    </citation>
    <scope>NUCLEOTIDE SEQUENCE [LARGE SCALE GENOMIC DNA]</scope>
    <source>
        <strain evidence="2 4">S14E4C</strain>
    </source>
</reference>
<protein>
    <submittedName>
        <fullName evidence="3">Uncharacterized protein</fullName>
    </submittedName>
</protein>
<feature type="transmembrane region" description="Helical" evidence="1">
    <location>
        <begin position="57"/>
        <end position="77"/>
    </location>
</feature>
<feature type="transmembrane region" description="Helical" evidence="1">
    <location>
        <begin position="84"/>
        <end position="104"/>
    </location>
</feature>
<keyword evidence="4" id="KW-1185">Reference proteome</keyword>
<reference evidence="3" key="2">
    <citation type="journal article" date="2022" name="Microbiol. Resour. Announc.">
        <title>Genome Sequence of Cupriavidus campinensis Strain G5, a Member of a Bacterial Consortium Capable of Polyethylene Degradation.</title>
        <authorList>
            <person name="Schneider B."/>
            <person name="Pfeiffer F."/>
            <person name="Dyall-Smith M."/>
            <person name="Kunte H.J."/>
        </authorList>
    </citation>
    <scope>NUCLEOTIDE SEQUENCE</scope>
    <source>
        <strain evidence="3">G5</strain>
    </source>
</reference>
<accession>A0AAE9I7L4</accession>
<evidence type="ECO:0000313" key="5">
    <source>
        <dbReference type="Proteomes" id="UP001056132"/>
    </source>
</evidence>
<feature type="transmembrane region" description="Helical" evidence="1">
    <location>
        <begin position="12"/>
        <end position="37"/>
    </location>
</feature>
<keyword evidence="1" id="KW-0472">Membrane</keyword>
<evidence type="ECO:0000313" key="4">
    <source>
        <dbReference type="Proteomes" id="UP000318943"/>
    </source>
</evidence>
<dbReference type="Proteomes" id="UP000318943">
    <property type="component" value="Unassembled WGS sequence"/>
</dbReference>
<dbReference type="KEGG" id="ccam:M5D45_07160"/>
<evidence type="ECO:0000313" key="3">
    <source>
        <dbReference type="EMBL" id="URF05571.1"/>
    </source>
</evidence>
<dbReference type="EMBL" id="VCIZ01000001">
    <property type="protein sequence ID" value="TSP14394.1"/>
    <property type="molecule type" value="Genomic_DNA"/>
</dbReference>
<dbReference type="AlphaFoldDB" id="A0AAE9I7L4"/>
<dbReference type="EMBL" id="CP097330">
    <property type="protein sequence ID" value="URF05571.1"/>
    <property type="molecule type" value="Genomic_DNA"/>
</dbReference>
<dbReference type="Proteomes" id="UP001056132">
    <property type="component" value="Chromosome 1"/>
</dbReference>
<organism evidence="3 5">
    <name type="scientific">Cupriavidus campinensis</name>
    <dbReference type="NCBI Taxonomy" id="151783"/>
    <lineage>
        <taxon>Bacteria</taxon>
        <taxon>Pseudomonadati</taxon>
        <taxon>Pseudomonadota</taxon>
        <taxon>Betaproteobacteria</taxon>
        <taxon>Burkholderiales</taxon>
        <taxon>Burkholderiaceae</taxon>
        <taxon>Cupriavidus</taxon>
    </lineage>
</organism>
<reference evidence="3" key="3">
    <citation type="submission" date="2022-05" db="EMBL/GenBank/DDBJ databases">
        <authorList>
            <person name="Kunte H.-J."/>
        </authorList>
    </citation>
    <scope>NUCLEOTIDE SEQUENCE</scope>
    <source>
        <strain evidence="3">G5</strain>
    </source>
</reference>
<proteinExistence type="predicted"/>
<gene>
    <name evidence="2" type="ORF">FGG12_01660</name>
    <name evidence="3" type="ORF">M5D45_07160</name>
</gene>